<evidence type="ECO:0000256" key="1">
    <source>
        <dbReference type="SAM" id="MobiDB-lite"/>
    </source>
</evidence>
<comment type="caution">
    <text evidence="2">The sequence shown here is derived from an EMBL/GenBank/DDBJ whole genome shotgun (WGS) entry which is preliminary data.</text>
</comment>
<gene>
    <name evidence="2" type="ORF">MUCCIDRAFT_166370</name>
</gene>
<dbReference type="EMBL" id="AMYB01000007">
    <property type="protein sequence ID" value="OAD00598.1"/>
    <property type="molecule type" value="Genomic_DNA"/>
</dbReference>
<dbReference type="OrthoDB" id="2429891at2759"/>
<dbReference type="Proteomes" id="UP000077051">
    <property type="component" value="Unassembled WGS sequence"/>
</dbReference>
<name>A0A168J0M4_MUCCL</name>
<organism evidence="2 3">
    <name type="scientific">Mucor lusitanicus CBS 277.49</name>
    <dbReference type="NCBI Taxonomy" id="747725"/>
    <lineage>
        <taxon>Eukaryota</taxon>
        <taxon>Fungi</taxon>
        <taxon>Fungi incertae sedis</taxon>
        <taxon>Mucoromycota</taxon>
        <taxon>Mucoromycotina</taxon>
        <taxon>Mucoromycetes</taxon>
        <taxon>Mucorales</taxon>
        <taxon>Mucorineae</taxon>
        <taxon>Mucoraceae</taxon>
        <taxon>Mucor</taxon>
    </lineage>
</organism>
<feature type="region of interest" description="Disordered" evidence="1">
    <location>
        <begin position="22"/>
        <end position="69"/>
    </location>
</feature>
<dbReference type="AlphaFoldDB" id="A0A168J0M4"/>
<dbReference type="VEuPathDB" id="FungiDB:MUCCIDRAFT_166370"/>
<protein>
    <recommendedName>
        <fullName evidence="4">Mitochondrial mRNA-processing protein COX24 C-terminal domain-containing protein</fullName>
    </recommendedName>
</protein>
<evidence type="ECO:0000313" key="3">
    <source>
        <dbReference type="Proteomes" id="UP000077051"/>
    </source>
</evidence>
<keyword evidence="3" id="KW-1185">Reference proteome</keyword>
<evidence type="ECO:0000313" key="2">
    <source>
        <dbReference type="EMBL" id="OAD00598.1"/>
    </source>
</evidence>
<sequence>MIARTSLKTLYNRKTIGKLARLPACDKKQQKRGSSSSSCNDNSKDNKDKKQQMTKSTTQKKTRAPDIPSFMPVVNIPVAELAHNAFYSLHRPLLGLSTPRPFLAGNMVGQIQKEEDNNESEEALLQYMMNLRPFEPPGLDAIKQEQEKCSTTTLTVEVDPSYFLNHNNNHDEIADYLTAMQEKLDLLYDERTRKLANTNVLKKKTRRLRKRKGFFEKN</sequence>
<feature type="compositionally biased region" description="Basic and acidic residues" evidence="1">
    <location>
        <begin position="42"/>
        <end position="51"/>
    </location>
</feature>
<reference evidence="2 3" key="1">
    <citation type="submission" date="2015-06" db="EMBL/GenBank/DDBJ databases">
        <title>Expansion of signal transduction pathways in fungi by whole-genome duplication.</title>
        <authorList>
            <consortium name="DOE Joint Genome Institute"/>
            <person name="Corrochano L.M."/>
            <person name="Kuo A."/>
            <person name="Marcet-Houben M."/>
            <person name="Polaino S."/>
            <person name="Salamov A."/>
            <person name="Villalobos J.M."/>
            <person name="Alvarez M.I."/>
            <person name="Avalos J."/>
            <person name="Benito E.P."/>
            <person name="Benoit I."/>
            <person name="Burger G."/>
            <person name="Camino L.P."/>
            <person name="Canovas D."/>
            <person name="Cerda-Olmedo E."/>
            <person name="Cheng J.-F."/>
            <person name="Dominguez A."/>
            <person name="Elias M."/>
            <person name="Eslava A.P."/>
            <person name="Glaser F."/>
            <person name="Grimwood J."/>
            <person name="Gutierrez G."/>
            <person name="Heitman J."/>
            <person name="Henrissat B."/>
            <person name="Iturriaga E.A."/>
            <person name="Lang B.F."/>
            <person name="Lavin J.L."/>
            <person name="Lee S."/>
            <person name="Li W."/>
            <person name="Lindquist E."/>
            <person name="Lopez-Garcia S."/>
            <person name="Luque E.M."/>
            <person name="Marcos A.T."/>
            <person name="Martin J."/>
            <person name="Mccluskey K."/>
            <person name="Medina H.R."/>
            <person name="Miralles-Duran A."/>
            <person name="Miyazaki A."/>
            <person name="Munoz-Torres E."/>
            <person name="Oguiza J.A."/>
            <person name="Ohm R."/>
            <person name="Olmedo M."/>
            <person name="Orejas M."/>
            <person name="Ortiz-Castellanos L."/>
            <person name="Pisabarro A.G."/>
            <person name="Rodriguez-Romero J."/>
            <person name="Ruiz-Herrera J."/>
            <person name="Ruiz-Vazquez R."/>
            <person name="Sanz C."/>
            <person name="Schackwitz W."/>
            <person name="Schmutz J."/>
            <person name="Shahriari M."/>
            <person name="Shelest E."/>
            <person name="Silva-Franco F."/>
            <person name="Soanes D."/>
            <person name="Syed K."/>
            <person name="Tagua V.G."/>
            <person name="Talbot N.J."/>
            <person name="Thon M."/>
            <person name="De Vries R.P."/>
            <person name="Wiebenga A."/>
            <person name="Yadav J.S."/>
            <person name="Braun E.L."/>
            <person name="Baker S."/>
            <person name="Garre V."/>
            <person name="Horwitz B."/>
            <person name="Torres-Martinez S."/>
            <person name="Idnurm A."/>
            <person name="Herrera-Estrella A."/>
            <person name="Gabaldon T."/>
            <person name="Grigoriev I.V."/>
        </authorList>
    </citation>
    <scope>NUCLEOTIDE SEQUENCE [LARGE SCALE GENOMIC DNA]</scope>
    <source>
        <strain evidence="2 3">CBS 277.49</strain>
    </source>
</reference>
<evidence type="ECO:0008006" key="4">
    <source>
        <dbReference type="Google" id="ProtNLM"/>
    </source>
</evidence>
<proteinExistence type="predicted"/>
<accession>A0A168J0M4</accession>